<evidence type="ECO:0000256" key="2">
    <source>
        <dbReference type="ARBA" id="ARBA00022448"/>
    </source>
</evidence>
<evidence type="ECO:0000256" key="8">
    <source>
        <dbReference type="ARBA" id="ARBA00023136"/>
    </source>
</evidence>
<keyword evidence="8 10" id="KW-0472">Membrane</keyword>
<feature type="signal peptide" evidence="10">
    <location>
        <begin position="1"/>
        <end position="22"/>
    </location>
</feature>
<reference evidence="11" key="2">
    <citation type="submission" date="2023-07" db="EMBL/GenBank/DDBJ databases">
        <authorList>
            <person name="Shen H."/>
        </authorList>
    </citation>
    <scope>NUCLEOTIDE SEQUENCE</scope>
    <source>
        <strain evidence="11">TNR-22</strain>
    </source>
</reference>
<evidence type="ECO:0000256" key="3">
    <source>
        <dbReference type="ARBA" id="ARBA00022452"/>
    </source>
</evidence>
<proteinExistence type="inferred from homology"/>
<feature type="non-terminal residue" evidence="11">
    <location>
        <position position="97"/>
    </location>
</feature>
<accession>A0ABT8YSP0</accession>
<evidence type="ECO:0000313" key="11">
    <source>
        <dbReference type="EMBL" id="MDO6966731.1"/>
    </source>
</evidence>
<dbReference type="EMBL" id="JAUOZU010000021">
    <property type="protein sequence ID" value="MDO6966731.1"/>
    <property type="molecule type" value="Genomic_DNA"/>
</dbReference>
<evidence type="ECO:0000256" key="10">
    <source>
        <dbReference type="RuleBase" id="RU364005"/>
    </source>
</evidence>
<keyword evidence="5 10" id="KW-0732">Signal</keyword>
<reference evidence="11" key="1">
    <citation type="journal article" date="2015" name="Int. J. Syst. Evol. Microbiol.">
        <title>Rhizobium alvei sp. nov., isolated from a freshwater river.</title>
        <authorList>
            <person name="Sheu S.Y."/>
            <person name="Huang H.W."/>
            <person name="Young C.C."/>
            <person name="Chen W.M."/>
        </authorList>
    </citation>
    <scope>NUCLEOTIDE SEQUENCE</scope>
    <source>
        <strain evidence="11">TNR-22</strain>
    </source>
</reference>
<protein>
    <recommendedName>
        <fullName evidence="10">Porin</fullName>
    </recommendedName>
</protein>
<keyword evidence="3 10" id="KW-1134">Transmembrane beta strand</keyword>
<keyword evidence="12" id="KW-1185">Reference proteome</keyword>
<keyword evidence="2 10" id="KW-0813">Transport</keyword>
<dbReference type="Proteomes" id="UP001174932">
    <property type="component" value="Unassembled WGS sequence"/>
</dbReference>
<feature type="chain" id="PRO_5045007876" description="Porin" evidence="10">
    <location>
        <begin position="23"/>
        <end position="97"/>
    </location>
</feature>
<gene>
    <name evidence="11" type="ORF">Q4481_22490</name>
</gene>
<organism evidence="11 12">
    <name type="scientific">Rhizobium alvei</name>
    <dbReference type="NCBI Taxonomy" id="1132659"/>
    <lineage>
        <taxon>Bacteria</taxon>
        <taxon>Pseudomonadati</taxon>
        <taxon>Pseudomonadota</taxon>
        <taxon>Alphaproteobacteria</taxon>
        <taxon>Hyphomicrobiales</taxon>
        <taxon>Rhizobiaceae</taxon>
        <taxon>Rhizobium/Agrobacterium group</taxon>
        <taxon>Rhizobium</taxon>
    </lineage>
</organism>
<name>A0ABT8YSP0_9HYPH</name>
<evidence type="ECO:0000256" key="1">
    <source>
        <dbReference type="ARBA" id="ARBA00009521"/>
    </source>
</evidence>
<dbReference type="Pfam" id="PF02530">
    <property type="entry name" value="Porin_2"/>
    <property type="match status" value="1"/>
</dbReference>
<keyword evidence="9 10" id="KW-0998">Cell outer membrane</keyword>
<keyword evidence="4 10" id="KW-0812">Transmembrane</keyword>
<evidence type="ECO:0000256" key="4">
    <source>
        <dbReference type="ARBA" id="ARBA00022692"/>
    </source>
</evidence>
<comment type="similarity">
    <text evidence="1 10">Belongs to the alphaproteobacteria porin family.</text>
</comment>
<keyword evidence="7 10" id="KW-0626">Porin</keyword>
<keyword evidence="6 10" id="KW-0406">Ion transport</keyword>
<evidence type="ECO:0000313" key="12">
    <source>
        <dbReference type="Proteomes" id="UP001174932"/>
    </source>
</evidence>
<evidence type="ECO:0000256" key="6">
    <source>
        <dbReference type="ARBA" id="ARBA00023065"/>
    </source>
</evidence>
<comment type="function">
    <text evidence="10">Forms passive diffusion pores that allow small molecular weight hydrophilic materials across the outer membrane.</text>
</comment>
<comment type="domain">
    <text evidence="10">Consists of 16-stranded beta-barrel sheets, with large surface-exposed loops, that form a transmembrane pore at the center of each barrel. The pore is partially ocluded by a peptide loop that folds into the pore lumen.</text>
</comment>
<sequence>MNIKSLLLGSAAALAVVSGAQAADAVVAAEPEPMEYVKVCDAYGTGFFYIPGTETCLKIGGQFRYEKKFKNLAGPLTPTYYYHHSRARLHVEAKNDS</sequence>
<comment type="caution">
    <text evidence="11">The sequence shown here is derived from an EMBL/GenBank/DDBJ whole genome shotgun (WGS) entry which is preliminary data.</text>
</comment>
<dbReference type="RefSeq" id="WP_304378660.1">
    <property type="nucleotide sequence ID" value="NZ_JAUOZU010000021.1"/>
</dbReference>
<evidence type="ECO:0000256" key="7">
    <source>
        <dbReference type="ARBA" id="ARBA00023114"/>
    </source>
</evidence>
<dbReference type="InterPro" id="IPR003684">
    <property type="entry name" value="Porin_alphabac"/>
</dbReference>
<evidence type="ECO:0000256" key="9">
    <source>
        <dbReference type="ARBA" id="ARBA00023237"/>
    </source>
</evidence>
<comment type="subcellular location">
    <subcellularLocation>
        <location evidence="10">Cell outer membrane</location>
        <topology evidence="10">Multi-pass membrane protein</topology>
    </subcellularLocation>
</comment>
<evidence type="ECO:0000256" key="5">
    <source>
        <dbReference type="ARBA" id="ARBA00022729"/>
    </source>
</evidence>